<evidence type="ECO:0000313" key="6">
    <source>
        <dbReference type="EMBL" id="MXP38049.1"/>
    </source>
</evidence>
<dbReference type="GO" id="GO:0004252">
    <property type="term" value="F:serine-type endopeptidase activity"/>
    <property type="evidence" value="ECO:0007669"/>
    <property type="project" value="InterPro"/>
</dbReference>
<dbReference type="PROSITE" id="PS00134">
    <property type="entry name" value="TRYPSIN_HIS"/>
    <property type="match status" value="1"/>
</dbReference>
<keyword evidence="8" id="KW-1185">Reference proteome</keyword>
<feature type="region of interest" description="Disordered" evidence="2">
    <location>
        <begin position="455"/>
        <end position="479"/>
    </location>
</feature>
<dbReference type="PRINTS" id="PR00722">
    <property type="entry name" value="CHYMOTRYPSIN"/>
</dbReference>
<dbReference type="InterPro" id="IPR001314">
    <property type="entry name" value="Peptidase_S1A"/>
</dbReference>
<dbReference type="SMART" id="SM00671">
    <property type="entry name" value="SEL1"/>
    <property type="match status" value="3"/>
</dbReference>
<dbReference type="Gene3D" id="1.25.40.10">
    <property type="entry name" value="Tetratricopeptide repeat domain"/>
    <property type="match status" value="2"/>
</dbReference>
<dbReference type="SUPFAM" id="SSF81901">
    <property type="entry name" value="HCP-like"/>
    <property type="match status" value="2"/>
</dbReference>
<feature type="domain" description="Peptidase S1" evidence="4">
    <location>
        <begin position="507"/>
        <end position="764"/>
    </location>
</feature>
<dbReference type="InterPro" id="IPR001254">
    <property type="entry name" value="Trypsin_dom"/>
</dbReference>
<dbReference type="EMBL" id="JACICE010000001">
    <property type="protein sequence ID" value="MBB3774293.1"/>
    <property type="molecule type" value="Genomic_DNA"/>
</dbReference>
<dbReference type="Proteomes" id="UP000430021">
    <property type="component" value="Unassembled WGS sequence"/>
</dbReference>
<protein>
    <submittedName>
        <fullName evidence="5">TPR repeat protein</fullName>
    </submittedName>
    <submittedName>
        <fullName evidence="6">Trypsin-like serine protease</fullName>
    </submittedName>
</protein>
<dbReference type="PROSITE" id="PS50240">
    <property type="entry name" value="TRYPSIN_DOM"/>
    <property type="match status" value="1"/>
</dbReference>
<comment type="caution">
    <text evidence="6">The sequence shown here is derived from an EMBL/GenBank/DDBJ whole genome shotgun (WGS) entry which is preliminary data.</text>
</comment>
<dbReference type="InterPro" id="IPR018114">
    <property type="entry name" value="TRYPSIN_HIS"/>
</dbReference>
<dbReference type="Gene3D" id="2.40.10.10">
    <property type="entry name" value="Trypsin-like serine proteases"/>
    <property type="match status" value="2"/>
</dbReference>
<dbReference type="SMART" id="SM00020">
    <property type="entry name" value="Tryp_SPc"/>
    <property type="match status" value="1"/>
</dbReference>
<dbReference type="GO" id="GO:0006508">
    <property type="term" value="P:proteolysis"/>
    <property type="evidence" value="ECO:0007669"/>
    <property type="project" value="UniProtKB-KW"/>
</dbReference>
<dbReference type="InterPro" id="IPR043504">
    <property type="entry name" value="Peptidase_S1_PA_chymotrypsin"/>
</dbReference>
<name>A0A6I4UKW8_9SPHN</name>
<keyword evidence="6" id="KW-0645">Protease</keyword>
<dbReference type="OrthoDB" id="267336at2"/>
<evidence type="ECO:0000256" key="3">
    <source>
        <dbReference type="SAM" id="SignalP"/>
    </source>
</evidence>
<dbReference type="SUPFAM" id="SSF50494">
    <property type="entry name" value="Trypsin-like serine proteases"/>
    <property type="match status" value="1"/>
</dbReference>
<accession>A0A6I4UKW8</accession>
<dbReference type="RefSeq" id="WP_160760127.1">
    <property type="nucleotide sequence ID" value="NZ_BAAADZ010000002.1"/>
</dbReference>
<evidence type="ECO:0000256" key="2">
    <source>
        <dbReference type="SAM" id="MobiDB-lite"/>
    </source>
</evidence>
<reference evidence="6 7" key="1">
    <citation type="submission" date="2019-12" db="EMBL/GenBank/DDBJ databases">
        <title>Genomic-based taxomic classification of the family Erythrobacteraceae.</title>
        <authorList>
            <person name="Xu L."/>
        </authorList>
    </citation>
    <scope>NUCLEOTIDE SEQUENCE [LARGE SCALE GENOMIC DNA]</scope>
    <source>
        <strain evidence="6 7">JCM 10282</strain>
    </source>
</reference>
<dbReference type="PANTHER" id="PTHR24252">
    <property type="entry name" value="ACROSIN-RELATED"/>
    <property type="match status" value="1"/>
</dbReference>
<dbReference type="AlphaFoldDB" id="A0A6I4UKW8"/>
<evidence type="ECO:0000313" key="8">
    <source>
        <dbReference type="Proteomes" id="UP000548685"/>
    </source>
</evidence>
<keyword evidence="3" id="KW-0732">Signal</keyword>
<evidence type="ECO:0000259" key="4">
    <source>
        <dbReference type="PROSITE" id="PS50240"/>
    </source>
</evidence>
<reference evidence="5 8" key="2">
    <citation type="submission" date="2020-08" db="EMBL/GenBank/DDBJ databases">
        <title>Genomic Encyclopedia of Type Strains, Phase IV (KMG-IV): sequencing the most valuable type-strain genomes for metagenomic binning, comparative biology and taxonomic classification.</title>
        <authorList>
            <person name="Goeker M."/>
        </authorList>
    </citation>
    <scope>NUCLEOTIDE SEQUENCE [LARGE SCALE GENOMIC DNA]</scope>
    <source>
        <strain evidence="5 8">DSM 8510</strain>
    </source>
</reference>
<evidence type="ECO:0000313" key="5">
    <source>
        <dbReference type="EMBL" id="MBB3774293.1"/>
    </source>
</evidence>
<dbReference type="PANTHER" id="PTHR24252:SF7">
    <property type="entry name" value="HYALIN"/>
    <property type="match status" value="1"/>
</dbReference>
<keyword evidence="1" id="KW-1015">Disulfide bond</keyword>
<feature type="signal peptide" evidence="3">
    <location>
        <begin position="1"/>
        <end position="25"/>
    </location>
</feature>
<feature type="compositionally biased region" description="Basic and acidic residues" evidence="2">
    <location>
        <begin position="462"/>
        <end position="479"/>
    </location>
</feature>
<organism evidence="6 7">
    <name type="scientific">Erythrobacter ramosus</name>
    <dbReference type="NCBI Taxonomy" id="35811"/>
    <lineage>
        <taxon>Bacteria</taxon>
        <taxon>Pseudomonadati</taxon>
        <taxon>Pseudomonadota</taxon>
        <taxon>Alphaproteobacteria</taxon>
        <taxon>Sphingomonadales</taxon>
        <taxon>Erythrobacteraceae</taxon>
        <taxon>Erythrobacter/Porphyrobacter group</taxon>
        <taxon>Erythrobacter</taxon>
    </lineage>
</organism>
<dbReference type="InterPro" id="IPR006597">
    <property type="entry name" value="Sel1-like"/>
</dbReference>
<dbReference type="Proteomes" id="UP000548685">
    <property type="component" value="Unassembled WGS sequence"/>
</dbReference>
<dbReference type="InterPro" id="IPR011990">
    <property type="entry name" value="TPR-like_helical_dom_sf"/>
</dbReference>
<dbReference type="CDD" id="cd00190">
    <property type="entry name" value="Tryp_SPc"/>
    <property type="match status" value="1"/>
</dbReference>
<feature type="chain" id="PRO_5026139213" evidence="3">
    <location>
        <begin position="26"/>
        <end position="769"/>
    </location>
</feature>
<gene>
    <name evidence="5" type="ORF">FHS52_000236</name>
    <name evidence="6" type="ORF">GRI59_05400</name>
</gene>
<evidence type="ECO:0000256" key="1">
    <source>
        <dbReference type="ARBA" id="ARBA00023157"/>
    </source>
</evidence>
<evidence type="ECO:0000313" key="7">
    <source>
        <dbReference type="Proteomes" id="UP000430021"/>
    </source>
</evidence>
<dbReference type="Pfam" id="PF00089">
    <property type="entry name" value="Trypsin"/>
    <property type="match status" value="1"/>
</dbReference>
<proteinExistence type="predicted"/>
<dbReference type="InterPro" id="IPR009003">
    <property type="entry name" value="Peptidase_S1_PA"/>
</dbReference>
<dbReference type="EMBL" id="WTYB01000001">
    <property type="protein sequence ID" value="MXP38049.1"/>
    <property type="molecule type" value="Genomic_DNA"/>
</dbReference>
<keyword evidence="6" id="KW-0378">Hydrolase</keyword>
<sequence length="769" mass="81662">MRKSLAALWGAILTGLLAAASPVAAQDAPIPRLYPPTGFERAYTGKSPETLTREAQVADSFAAACDAGDLTGCTALGTAFETGKGRPQNRPVAELLYRQACEGEAAEGCYRLGKLLRVADDRRDWGQTAPLFVRACELGSASGCDAQANDLEAGVTGVSDPDAALALRRATCAGGSAPSCSTLAAELMRSDRSAEEQAEGLALLDRQCRAGESRDCSDATRHWIGAEGRFGPRAREYQSLGCRAGDAWVCAEIGKRALRNGIGPEARSAGVAFYARACELGQYHCEDAKAVRDEPAQRAACDLGERTACIAIGKQYTRQGGPLEDLPHGIELLSAACLTAGTAEEAQNLCETAGNLALDQATNGSDEARTAADPARIDGLYTAACAAGSNSACVNLADALWSGAILPGDQTRALALYEVLCDADYSSGCAGLRKAIRTDPGAPLLVAGGDLSPPEFSPEEIAEQRRISEEERQRKEAEENARACTTTTVEFRGVIYTDTICVQVAAVIDGFAVNIGDAPWQALLWRPEKLGRKRLTPAQRVLCGGAVIRTGWVLTAAHCLTDEGGVPVLTGGHRIRLGLYNPLADDGYTYRILRVIPHPDFQPSTFAFDVALVQYDPKGEKLGGQVYPIARIRLDPQPITARTIRARMPVYTYGWGRTALEGGAPPEELRGARLELRDLDSCTRLTSFRDKRRDAVLCAAGARGEQACFGDSGGPLITYGDAGGVPTLLGVVSAGVKCGRTSVPSRFTRIAHPQVQLWLNRVLPPAGRR</sequence>